<gene>
    <name evidence="7" type="ORF">QUV96_05615</name>
</gene>
<keyword evidence="1" id="KW-0285">Flavoprotein</keyword>
<dbReference type="Pfam" id="PF07992">
    <property type="entry name" value="Pyr_redox_2"/>
    <property type="match status" value="1"/>
</dbReference>
<comment type="caution">
    <text evidence="7">The sequence shown here is derived from an EMBL/GenBank/DDBJ whole genome shotgun (WGS) entry which is preliminary data.</text>
</comment>
<evidence type="ECO:0000256" key="4">
    <source>
        <dbReference type="ARBA" id="ARBA00023157"/>
    </source>
</evidence>
<keyword evidence="2" id="KW-0274">FAD</keyword>
<dbReference type="RefSeq" id="WP_289607577.1">
    <property type="nucleotide sequence ID" value="NZ_JAUDCG010000018.1"/>
</dbReference>
<dbReference type="InterPro" id="IPR023753">
    <property type="entry name" value="FAD/NAD-binding_dom"/>
</dbReference>
<organism evidence="7 8">
    <name type="scientific">Amedibacillus dolichus</name>
    <dbReference type="NCBI Taxonomy" id="31971"/>
    <lineage>
        <taxon>Bacteria</taxon>
        <taxon>Bacillati</taxon>
        <taxon>Bacillota</taxon>
        <taxon>Erysipelotrichia</taxon>
        <taxon>Erysipelotrichales</taxon>
        <taxon>Erysipelotrichaceae</taxon>
        <taxon>Amedibacillus</taxon>
    </lineage>
</organism>
<evidence type="ECO:0000313" key="7">
    <source>
        <dbReference type="EMBL" id="MDM8157115.1"/>
    </source>
</evidence>
<dbReference type="Gene3D" id="3.50.50.60">
    <property type="entry name" value="FAD/NAD(P)-binding domain"/>
    <property type="match status" value="2"/>
</dbReference>
<reference evidence="8" key="1">
    <citation type="submission" date="2023-06" db="EMBL/GenBank/DDBJ databases">
        <title>Identification and characterization of horizontal gene transfer across gut microbiota members of farm animals based on homology search.</title>
        <authorList>
            <person name="Zeman M."/>
            <person name="Kubasova T."/>
            <person name="Jahodarova E."/>
            <person name="Nykrynova M."/>
            <person name="Rychlik I."/>
        </authorList>
    </citation>
    <scope>NUCLEOTIDE SEQUENCE [LARGE SCALE GENOMIC DNA]</scope>
    <source>
        <strain evidence="8">ET39</strain>
    </source>
</reference>
<evidence type="ECO:0000256" key="3">
    <source>
        <dbReference type="ARBA" id="ARBA00023002"/>
    </source>
</evidence>
<evidence type="ECO:0000256" key="5">
    <source>
        <dbReference type="ARBA" id="ARBA00023284"/>
    </source>
</evidence>
<dbReference type="InterPro" id="IPR036188">
    <property type="entry name" value="FAD/NAD-bd_sf"/>
</dbReference>
<accession>A0ABT7UBV5</accession>
<evidence type="ECO:0000313" key="8">
    <source>
        <dbReference type="Proteomes" id="UP001529340"/>
    </source>
</evidence>
<reference evidence="7 8" key="3">
    <citation type="submission" date="2023-06" db="EMBL/GenBank/DDBJ databases">
        <authorList>
            <person name="Zeman M."/>
            <person name="Kubasova T."/>
            <person name="Jahodarova E."/>
            <person name="Nykrynova M."/>
            <person name="Rychlik I."/>
        </authorList>
    </citation>
    <scope>NUCLEOTIDE SEQUENCE [LARGE SCALE GENOMIC DNA]</scope>
    <source>
        <strain evidence="7 8">ET39</strain>
    </source>
</reference>
<dbReference type="PROSITE" id="PS00573">
    <property type="entry name" value="PYRIDINE_REDOX_2"/>
    <property type="match status" value="1"/>
</dbReference>
<reference evidence="7 8" key="2">
    <citation type="submission" date="2023-06" db="EMBL/GenBank/DDBJ databases">
        <title>Identification and characterization of horizontal gene transfer across gut microbiota members of farm animals based on homology search.</title>
        <authorList>
            <person name="Schwarzerova J."/>
            <person name="Nykrynova M."/>
            <person name="Jureckova K."/>
            <person name="Cejkova D."/>
            <person name="Rychlik I."/>
        </authorList>
    </citation>
    <scope>NUCLEOTIDE SEQUENCE [LARGE SCALE GENOMIC DNA]</scope>
    <source>
        <strain evidence="7 8">ET39</strain>
    </source>
</reference>
<keyword evidence="8" id="KW-1185">Reference proteome</keyword>
<keyword evidence="5" id="KW-0676">Redox-active center</keyword>
<proteinExistence type="predicted"/>
<dbReference type="InterPro" id="IPR008255">
    <property type="entry name" value="Pyr_nucl-diS_OxRdtase_2_AS"/>
</dbReference>
<evidence type="ECO:0000256" key="2">
    <source>
        <dbReference type="ARBA" id="ARBA00022827"/>
    </source>
</evidence>
<dbReference type="Proteomes" id="UP001529340">
    <property type="component" value="Unassembled WGS sequence"/>
</dbReference>
<dbReference type="PANTHER" id="PTHR48105">
    <property type="entry name" value="THIOREDOXIN REDUCTASE 1-RELATED-RELATED"/>
    <property type="match status" value="1"/>
</dbReference>
<evidence type="ECO:0000256" key="1">
    <source>
        <dbReference type="ARBA" id="ARBA00022630"/>
    </source>
</evidence>
<evidence type="ECO:0000259" key="6">
    <source>
        <dbReference type="Pfam" id="PF07992"/>
    </source>
</evidence>
<keyword evidence="3" id="KW-0560">Oxidoreductase</keyword>
<dbReference type="InterPro" id="IPR050097">
    <property type="entry name" value="Ferredoxin-NADP_redctase_2"/>
</dbReference>
<name>A0ABT7UBV5_9FIRM</name>
<sequence length="307" mass="33238">MNQYDVIIVGAGPAGMSAAVYAARAELNTLMVDFGEPGGQINGTNVVQNYIGVGSISGSALGYRMFQHTRQLKVPFQKKKVVKIEAGEPLHRVYMEGEEEPYLTRSIILAIGTTPKSLHVENEEKFSRKGISWCAICDGAQYAGKDVIVIGGGNSGVKESLFLSNIVTSLTMLTNYDLTADEVAIRQLKSKTNVQILTYQNILGFVGEEKLEGVRTLDTKSGQEQVIPCAGVFEYIGLDPHTNFLHGLHIMNHQGYIVVNPSMETSIPGIYGAGDCTVKDLRQVVTACSDGAIAAQNASHYLRKHGL</sequence>
<dbReference type="SUPFAM" id="SSF51905">
    <property type="entry name" value="FAD/NAD(P)-binding domain"/>
    <property type="match status" value="1"/>
</dbReference>
<keyword evidence="4" id="KW-1015">Disulfide bond</keyword>
<feature type="domain" description="FAD/NAD(P)-binding" evidence="6">
    <location>
        <begin position="4"/>
        <end position="291"/>
    </location>
</feature>
<dbReference type="PRINTS" id="PR00469">
    <property type="entry name" value="PNDRDTASEII"/>
</dbReference>
<dbReference type="EMBL" id="JAUDCG010000018">
    <property type="protein sequence ID" value="MDM8157115.1"/>
    <property type="molecule type" value="Genomic_DNA"/>
</dbReference>
<protein>
    <submittedName>
        <fullName evidence="7">FAD-dependent oxidoreductase</fullName>
    </submittedName>
</protein>
<dbReference type="PRINTS" id="PR00368">
    <property type="entry name" value="FADPNR"/>
</dbReference>